<accession>A0A3R8JMT2</accession>
<dbReference type="InterPro" id="IPR009835">
    <property type="entry name" value="SrtB"/>
</dbReference>
<keyword evidence="6" id="KW-1185">Reference proteome</keyword>
<sequence length="259" mass="29823">MKKKRLYTILILIFTGIFMLGAFQIYRQLKEYGEGESSYTEIEQYVWVDEAPEDSGDEEENGSQSGEGEPDLRWPAVDFDALSEINPDIVAWIYIEDTEINYPVVQGTDNQYYLKRLFNGKWNGSGCIFLDSRNSPDLSDRHSIIYGHHMKNGTMFSGLTEYKKQGFYEGHPVVLLMMPEQNVRVEIFAGYVASVQENAWEIELESDVEFGEWLEEAKERSCFKSEITPAVTDRIVTLSTCSYEFDNARFVLLGIMKEN</sequence>
<evidence type="ECO:0000256" key="4">
    <source>
        <dbReference type="SAM" id="Phobius"/>
    </source>
</evidence>
<feature type="active site" description="Proton donor/acceptor" evidence="2">
    <location>
        <position position="148"/>
    </location>
</feature>
<evidence type="ECO:0000313" key="5">
    <source>
        <dbReference type="EMBL" id="RRK31694.1"/>
    </source>
</evidence>
<gene>
    <name evidence="5" type="primary">srtB</name>
    <name evidence="5" type="ORF">EBB54_10190</name>
</gene>
<dbReference type="Gene3D" id="2.40.260.10">
    <property type="entry name" value="Sortase"/>
    <property type="match status" value="1"/>
</dbReference>
<dbReference type="EC" id="3.4.22.71" evidence="5"/>
<evidence type="ECO:0000256" key="3">
    <source>
        <dbReference type="SAM" id="MobiDB-lite"/>
    </source>
</evidence>
<dbReference type="InterPro" id="IPR023365">
    <property type="entry name" value="Sortase_dom-sf"/>
</dbReference>
<evidence type="ECO:0000313" key="6">
    <source>
        <dbReference type="Proteomes" id="UP000274920"/>
    </source>
</evidence>
<feature type="region of interest" description="Disordered" evidence="3">
    <location>
        <begin position="52"/>
        <end position="73"/>
    </location>
</feature>
<dbReference type="GO" id="GO:0016787">
    <property type="term" value="F:hydrolase activity"/>
    <property type="evidence" value="ECO:0007669"/>
    <property type="project" value="UniProtKB-KW"/>
</dbReference>
<feature type="active site" description="Acyl-thioester intermediate" evidence="2">
    <location>
        <position position="241"/>
    </location>
</feature>
<evidence type="ECO:0000256" key="1">
    <source>
        <dbReference type="ARBA" id="ARBA00022801"/>
    </source>
</evidence>
<evidence type="ECO:0000256" key="2">
    <source>
        <dbReference type="PIRSR" id="PIRSR605754-1"/>
    </source>
</evidence>
<feature type="compositionally biased region" description="Acidic residues" evidence="3">
    <location>
        <begin position="52"/>
        <end position="61"/>
    </location>
</feature>
<dbReference type="CDD" id="cd05826">
    <property type="entry name" value="Sortase_B"/>
    <property type="match status" value="1"/>
</dbReference>
<dbReference type="Pfam" id="PF04203">
    <property type="entry name" value="Sortase"/>
    <property type="match status" value="1"/>
</dbReference>
<keyword evidence="4" id="KW-0472">Membrane</keyword>
<name>A0A3R8JMT2_9FIRM</name>
<comment type="caution">
    <text evidence="5">The sequence shown here is derived from an EMBL/GenBank/DDBJ whole genome shotgun (WGS) entry which is preliminary data.</text>
</comment>
<protein>
    <submittedName>
        <fullName evidence="5">SrtB family sortase</fullName>
        <ecNumber evidence="5">3.4.22.71</ecNumber>
    </submittedName>
</protein>
<dbReference type="AlphaFoldDB" id="A0A3R8JMT2"/>
<reference evidence="5" key="1">
    <citation type="submission" date="2018-10" db="EMBL/GenBank/DDBJ databases">
        <title>Schaedlerella arabinophila gen. nov. sp. nov., isolated from the mouse intestinal tract and comparative analysis with the genome of the closely related altered Schaedler flora strain ASF502.</title>
        <authorList>
            <person name="Miyake S."/>
            <person name="Soh M."/>
            <person name="Seedorf H."/>
        </authorList>
    </citation>
    <scope>NUCLEOTIDE SEQUENCE [LARGE SCALE GENOMIC DNA]</scope>
    <source>
        <strain evidence="5">DSM 106076</strain>
    </source>
</reference>
<dbReference type="EMBL" id="RHJS01000002">
    <property type="protein sequence ID" value="RRK31694.1"/>
    <property type="molecule type" value="Genomic_DNA"/>
</dbReference>
<dbReference type="NCBIfam" id="TIGR03064">
    <property type="entry name" value="sortase_srtB"/>
    <property type="match status" value="1"/>
</dbReference>
<keyword evidence="1 5" id="KW-0378">Hydrolase</keyword>
<dbReference type="RefSeq" id="WP_125127323.1">
    <property type="nucleotide sequence ID" value="NZ_RHJS01000002.1"/>
</dbReference>
<keyword evidence="4" id="KW-0812">Transmembrane</keyword>
<keyword evidence="4" id="KW-1133">Transmembrane helix</keyword>
<proteinExistence type="predicted"/>
<dbReference type="Proteomes" id="UP000274920">
    <property type="component" value="Unassembled WGS sequence"/>
</dbReference>
<dbReference type="SUPFAM" id="SSF63817">
    <property type="entry name" value="Sortase"/>
    <property type="match status" value="1"/>
</dbReference>
<dbReference type="InterPro" id="IPR005754">
    <property type="entry name" value="Sortase"/>
</dbReference>
<feature type="transmembrane region" description="Helical" evidence="4">
    <location>
        <begin position="7"/>
        <end position="26"/>
    </location>
</feature>
<organism evidence="5 6">
    <name type="scientific">Schaedlerella arabinosiphila</name>
    <dbReference type="NCBI Taxonomy" id="2044587"/>
    <lineage>
        <taxon>Bacteria</taxon>
        <taxon>Bacillati</taxon>
        <taxon>Bacillota</taxon>
        <taxon>Clostridia</taxon>
        <taxon>Lachnospirales</taxon>
        <taxon>Lachnospiraceae</taxon>
        <taxon>Schaedlerella</taxon>
    </lineage>
</organism>